<evidence type="ECO:0000313" key="1">
    <source>
        <dbReference type="EMBL" id="GBP47973.1"/>
    </source>
</evidence>
<gene>
    <name evidence="1" type="ORF">EVAR_40397_1</name>
</gene>
<evidence type="ECO:0000313" key="2">
    <source>
        <dbReference type="Proteomes" id="UP000299102"/>
    </source>
</evidence>
<dbReference type="Proteomes" id="UP000299102">
    <property type="component" value="Unassembled WGS sequence"/>
</dbReference>
<sequence>MQLDWCIRHSCTPTAIHGAWLKYRSFDRVKTLSIICPPHRKKSVLRRLVKKTNPKCGLTRRYHKSPLHYLKKNGKRDSASLAVYKSGSRLMTRSFSETVKLIYRVRDDGFALRRARLSVSINRRAAGSCAGSARAPRNL</sequence>
<dbReference type="EMBL" id="BGZK01000514">
    <property type="protein sequence ID" value="GBP47973.1"/>
    <property type="molecule type" value="Genomic_DNA"/>
</dbReference>
<organism evidence="1 2">
    <name type="scientific">Eumeta variegata</name>
    <name type="common">Bagworm moth</name>
    <name type="synonym">Eumeta japonica</name>
    <dbReference type="NCBI Taxonomy" id="151549"/>
    <lineage>
        <taxon>Eukaryota</taxon>
        <taxon>Metazoa</taxon>
        <taxon>Ecdysozoa</taxon>
        <taxon>Arthropoda</taxon>
        <taxon>Hexapoda</taxon>
        <taxon>Insecta</taxon>
        <taxon>Pterygota</taxon>
        <taxon>Neoptera</taxon>
        <taxon>Endopterygota</taxon>
        <taxon>Lepidoptera</taxon>
        <taxon>Glossata</taxon>
        <taxon>Ditrysia</taxon>
        <taxon>Tineoidea</taxon>
        <taxon>Psychidae</taxon>
        <taxon>Oiketicinae</taxon>
        <taxon>Eumeta</taxon>
    </lineage>
</organism>
<reference evidence="1 2" key="1">
    <citation type="journal article" date="2019" name="Commun. Biol.">
        <title>The bagworm genome reveals a unique fibroin gene that provides high tensile strength.</title>
        <authorList>
            <person name="Kono N."/>
            <person name="Nakamura H."/>
            <person name="Ohtoshi R."/>
            <person name="Tomita M."/>
            <person name="Numata K."/>
            <person name="Arakawa K."/>
        </authorList>
    </citation>
    <scope>NUCLEOTIDE SEQUENCE [LARGE SCALE GENOMIC DNA]</scope>
</reference>
<proteinExistence type="predicted"/>
<protein>
    <submittedName>
        <fullName evidence="1">Uncharacterized protein</fullName>
    </submittedName>
</protein>
<comment type="caution">
    <text evidence="1">The sequence shown here is derived from an EMBL/GenBank/DDBJ whole genome shotgun (WGS) entry which is preliminary data.</text>
</comment>
<dbReference type="AlphaFoldDB" id="A0A4C1WAA0"/>
<name>A0A4C1WAA0_EUMVA</name>
<keyword evidence="2" id="KW-1185">Reference proteome</keyword>
<accession>A0A4C1WAA0</accession>